<dbReference type="EMBL" id="FNOK01000006">
    <property type="protein sequence ID" value="SDW97972.1"/>
    <property type="molecule type" value="Genomic_DNA"/>
</dbReference>
<dbReference type="AlphaFoldDB" id="A0A1H2XYD6"/>
<dbReference type="Pfam" id="PF13602">
    <property type="entry name" value="ADH_zinc_N_2"/>
    <property type="match status" value="1"/>
</dbReference>
<evidence type="ECO:0000313" key="2">
    <source>
        <dbReference type="Proteomes" id="UP000199529"/>
    </source>
</evidence>
<sequence>MSGQAPSIPMAEMCRAEALFRPFSLFNYMARAEDRLEGISFVQQAVAKGLRPKIDSVFEFADLMAAYRQLESNRSAGKIVVKA</sequence>
<dbReference type="Gene3D" id="3.40.50.720">
    <property type="entry name" value="NAD(P)-binding Rossmann-like Domain"/>
    <property type="match status" value="1"/>
</dbReference>
<keyword evidence="2" id="KW-1185">Reference proteome</keyword>
<dbReference type="Gene3D" id="3.90.180.10">
    <property type="entry name" value="Medium-chain alcohol dehydrogenases, catalytic domain"/>
    <property type="match status" value="1"/>
</dbReference>
<dbReference type="Proteomes" id="UP000199529">
    <property type="component" value="Unassembled WGS sequence"/>
</dbReference>
<evidence type="ECO:0000313" key="1">
    <source>
        <dbReference type="EMBL" id="SDW97972.1"/>
    </source>
</evidence>
<reference evidence="2" key="1">
    <citation type="submission" date="2016-10" db="EMBL/GenBank/DDBJ databases">
        <authorList>
            <person name="Varghese N."/>
            <person name="Submissions S."/>
        </authorList>
    </citation>
    <scope>NUCLEOTIDE SEQUENCE [LARGE SCALE GENOMIC DNA]</scope>
    <source>
        <strain evidence="2">CGMCC 4.3530</strain>
    </source>
</reference>
<proteinExistence type="predicted"/>
<organism evidence="1 2">
    <name type="scientific">Saccharopolyspora shandongensis</name>
    <dbReference type="NCBI Taxonomy" id="418495"/>
    <lineage>
        <taxon>Bacteria</taxon>
        <taxon>Bacillati</taxon>
        <taxon>Actinomycetota</taxon>
        <taxon>Actinomycetes</taxon>
        <taxon>Pseudonocardiales</taxon>
        <taxon>Pseudonocardiaceae</taxon>
        <taxon>Saccharopolyspora</taxon>
    </lineage>
</organism>
<accession>A0A1H2XYD6</accession>
<name>A0A1H2XYD6_9PSEU</name>
<dbReference type="RefSeq" id="WP_093263602.1">
    <property type="nucleotide sequence ID" value="NZ_FNOK01000006.1"/>
</dbReference>
<gene>
    <name evidence="1" type="ORF">SAMN05216215_1006243</name>
</gene>
<dbReference type="OrthoDB" id="9792162at2"/>
<protein>
    <submittedName>
        <fullName evidence="1">Zinc-binding dehydrogenase</fullName>
    </submittedName>
</protein>